<dbReference type="InterPro" id="IPR034149">
    <property type="entry name" value="TOPRIM_TopoI"/>
</dbReference>
<comment type="function">
    <text evidence="10">Releases the supercoiling and torsional tension of DNA, which is introduced during the DNA replication and transcription, by transiently cleaving and rejoining one strand of the DNA duplex. Introduces a single-strand break via transesterification at a target site in duplex DNA. The scissile phosphodiester is attacked by the catalytic tyrosine of the enzyme, resulting in the formation of a DNA-(5'-phosphotyrosyl)-enzyme intermediate and the expulsion of a 3'-OH DNA strand. The free DNA strand then undergoes passage around the unbroken strand, thus removing DNA supercoils. Finally, in the religation step, the DNA 3'-OH attacks the covalent intermediate to expel the active-site tyrosine and restore the DNA phosphodiester backbone.</text>
</comment>
<dbReference type="Gene3D" id="1.10.460.10">
    <property type="entry name" value="Topoisomerase I, domain 2"/>
    <property type="match status" value="1"/>
</dbReference>
<dbReference type="InterPro" id="IPR023405">
    <property type="entry name" value="Topo_IA_core_domain"/>
</dbReference>
<feature type="site" description="Interaction with DNA" evidence="10">
    <location>
        <position position="300"/>
    </location>
</feature>
<keyword evidence="5" id="KW-0862">Zinc</keyword>
<feature type="region of interest" description="Interaction with DNA" evidence="10">
    <location>
        <begin position="161"/>
        <end position="166"/>
    </location>
</feature>
<dbReference type="SUPFAM" id="SSF56712">
    <property type="entry name" value="Prokaryotic type I DNA topoisomerase"/>
    <property type="match status" value="1"/>
</dbReference>
<dbReference type="Gene3D" id="1.10.290.10">
    <property type="entry name" value="Topoisomerase I, domain 4"/>
    <property type="match status" value="1"/>
</dbReference>
<feature type="active site" description="O-(5'-phospho-DNA)-tyrosine intermediate" evidence="10">
    <location>
        <position position="298"/>
    </location>
</feature>
<evidence type="ECO:0000256" key="6">
    <source>
        <dbReference type="ARBA" id="ARBA00022842"/>
    </source>
</evidence>
<evidence type="ECO:0000313" key="14">
    <source>
        <dbReference type="EMBL" id="PQV64769.1"/>
    </source>
</evidence>
<dbReference type="Pfam" id="PF01396">
    <property type="entry name" value="Zn_ribbon_Top1"/>
    <property type="match status" value="3"/>
</dbReference>
<dbReference type="InterPro" id="IPR013824">
    <property type="entry name" value="Topo_IA_cen_sub1"/>
</dbReference>
<keyword evidence="3" id="KW-0479">Metal-binding</keyword>
<dbReference type="Pfam" id="PF01131">
    <property type="entry name" value="Topoisom_bac"/>
    <property type="match status" value="1"/>
</dbReference>
<evidence type="ECO:0000256" key="7">
    <source>
        <dbReference type="ARBA" id="ARBA00023029"/>
    </source>
</evidence>
<feature type="site" description="Interaction with DNA" evidence="10">
    <location>
        <position position="33"/>
    </location>
</feature>
<dbReference type="NCBIfam" id="TIGR01051">
    <property type="entry name" value="topA_bact"/>
    <property type="match status" value="1"/>
</dbReference>
<dbReference type="SMART" id="SM00436">
    <property type="entry name" value="TOP1Bc"/>
    <property type="match status" value="1"/>
</dbReference>
<name>A0A2S8SVF9_9BACT</name>
<evidence type="ECO:0000256" key="2">
    <source>
        <dbReference type="ARBA" id="ARBA00009446"/>
    </source>
</evidence>
<evidence type="ECO:0000259" key="13">
    <source>
        <dbReference type="PROSITE" id="PS52039"/>
    </source>
</evidence>
<keyword evidence="9 10" id="KW-0413">Isomerase</keyword>
<dbReference type="AlphaFoldDB" id="A0A2S8SVF9"/>
<dbReference type="CDD" id="cd00186">
    <property type="entry name" value="TOP1Ac"/>
    <property type="match status" value="1"/>
</dbReference>
<dbReference type="InterPro" id="IPR028612">
    <property type="entry name" value="Topoisom_1_IA"/>
</dbReference>
<feature type="compositionally biased region" description="Low complexity" evidence="11">
    <location>
        <begin position="806"/>
        <end position="821"/>
    </location>
</feature>
<feature type="domain" description="Topo IA-type catalytic" evidence="13">
    <location>
        <begin position="127"/>
        <end position="567"/>
    </location>
</feature>
<dbReference type="InterPro" id="IPR023406">
    <property type="entry name" value="Topo_IA_AS"/>
</dbReference>
<feature type="site" description="Interaction with DNA" evidence="10">
    <location>
        <position position="138"/>
    </location>
</feature>
<dbReference type="InterPro" id="IPR013498">
    <property type="entry name" value="Topo_IA_Znf"/>
</dbReference>
<dbReference type="SMART" id="SM00437">
    <property type="entry name" value="TOP1Ac"/>
    <property type="match status" value="1"/>
</dbReference>
<dbReference type="GO" id="GO:0005694">
    <property type="term" value="C:chromosome"/>
    <property type="evidence" value="ECO:0007669"/>
    <property type="project" value="InterPro"/>
</dbReference>
<dbReference type="Pfam" id="PF01751">
    <property type="entry name" value="Toprim"/>
    <property type="match status" value="1"/>
</dbReference>
<dbReference type="FunCoup" id="A0A2S8SVF9">
    <property type="interactions" value="312"/>
</dbReference>
<dbReference type="InterPro" id="IPR000380">
    <property type="entry name" value="Topo_IA"/>
</dbReference>
<dbReference type="PRINTS" id="PR00417">
    <property type="entry name" value="PRTPISMRASEI"/>
</dbReference>
<comment type="caution">
    <text evidence="10">Lacks conserved residue(s) required for the propagation of feature annotation.</text>
</comment>
<dbReference type="Gene3D" id="3.40.50.140">
    <property type="match status" value="1"/>
</dbReference>
<comment type="caution">
    <text evidence="14">The sequence shown here is derived from an EMBL/GenBank/DDBJ whole genome shotgun (WGS) entry which is preliminary data.</text>
</comment>
<dbReference type="EC" id="5.6.2.1" evidence="10"/>
<dbReference type="PANTHER" id="PTHR42785:SF1">
    <property type="entry name" value="DNA TOPOISOMERASE"/>
    <property type="match status" value="1"/>
</dbReference>
<dbReference type="InterPro" id="IPR013497">
    <property type="entry name" value="Topo_IA_cen"/>
</dbReference>
<dbReference type="RefSeq" id="WP_105482659.1">
    <property type="nucleotide sequence ID" value="NZ_NIGF01000003.1"/>
</dbReference>
<dbReference type="Gene3D" id="3.30.65.10">
    <property type="entry name" value="Bacterial Topoisomerase I, domain 1"/>
    <property type="match status" value="3"/>
</dbReference>
<sequence>MSKSLVIVESPTKVKTLKGFLGPNFTVMGSQGHVRDLPSKGISVDLKNNFEPTYELLPDRKHIIAELKKAAAGVDMVYLASDPDREGEAIAWHIREALHLKKVRRIEFNEITKTAVLKALDSPRDINMNRVNAQQARRVLDRIIGYELSPLLARKVAKGTSAGRVQSVALRLICEREREIQAFKIEEYWSVTALLTPQEANFPFPAKLLTRAAKKVEIHNEDEATGLVDALRPLPFVVSNVKKQEKRRHAAAPFITSTLQQEASKKLYFGAKRTMQVAQGLYEGKEIGRDAPVGLITYMRTDSTAIAKEAQASAREFITNRYGAEFVPENPPQYKNRKSAQEAHEAIRPTYVDIVPEDVERFLQPEEFKLYRLIWRRFVASQMKPAIMDVTTVDIAAGEFGLRASGSIIKFQGFLSVYEEAKDEDKSEEIEADDENADRRLPALEKDQPLDLKELLPKQHFTQPPPRYTEATLVKALEENGIGRPSTYASILSTIVDRHYTSVDQRRFTPTDLGFLVNDKLVQHFGNVVDVHFTAAIEEKLDEVEEGKHEWTKVLRDFYDPFHASVVLAGTEMERAAPVETDFDCPNCGKKLLKKRGRFGEFFSCPDYPECNTTMNVGPDGSPLAKAEKVAIEIEGLDPNEKRECEKCGKPMVVRTSARGVFWGCTGYPKCRNLIPIEGAKVIGAEGAPAKPEPEMTEHKCPVCESPMVKRVGRFGPFLGCSDYPKCKTIVNLDKEGNPKWPAPGEAKQIGAKKAAKPAAKSVAAKSVAAKSAAKTPAKPAAKTATAKAVTSLAALEELTGGADSPAPNKKTATKAAPAKKTTARKKTAV</sequence>
<dbReference type="PROSITE" id="PS00396">
    <property type="entry name" value="TOPO_IA_1"/>
    <property type="match status" value="1"/>
</dbReference>
<feature type="region of interest" description="Disordered" evidence="11">
    <location>
        <begin position="799"/>
        <end position="830"/>
    </location>
</feature>
<dbReference type="PROSITE" id="PS50880">
    <property type="entry name" value="TOPRIM"/>
    <property type="match status" value="1"/>
</dbReference>
<dbReference type="HAMAP" id="MF_00952">
    <property type="entry name" value="Topoisom_1_prok"/>
    <property type="match status" value="1"/>
</dbReference>
<keyword evidence="7 10" id="KW-0799">Topoisomerase</keyword>
<dbReference type="EMBL" id="NIGF01000003">
    <property type="protein sequence ID" value="PQV64769.1"/>
    <property type="molecule type" value="Genomic_DNA"/>
</dbReference>
<feature type="domain" description="Toprim" evidence="12">
    <location>
        <begin position="3"/>
        <end position="111"/>
    </location>
</feature>
<dbReference type="GO" id="GO:0003677">
    <property type="term" value="F:DNA binding"/>
    <property type="evidence" value="ECO:0007669"/>
    <property type="project" value="UniProtKB-KW"/>
</dbReference>
<gene>
    <name evidence="10" type="primary">topA</name>
    <name evidence="14" type="ORF">B1R32_10336</name>
</gene>
<dbReference type="OrthoDB" id="9804262at2"/>
<dbReference type="InterPro" id="IPR003601">
    <property type="entry name" value="Topo_IA_2"/>
</dbReference>
<dbReference type="InterPro" id="IPR003602">
    <property type="entry name" value="Topo_IA_DNA-bd_dom"/>
</dbReference>
<keyword evidence="8 10" id="KW-0238">DNA-binding</keyword>
<evidence type="ECO:0000313" key="15">
    <source>
        <dbReference type="Proteomes" id="UP000237684"/>
    </source>
</evidence>
<evidence type="ECO:0000256" key="8">
    <source>
        <dbReference type="ARBA" id="ARBA00023125"/>
    </source>
</evidence>
<feature type="site" description="Interaction with DNA" evidence="10">
    <location>
        <position position="498"/>
    </location>
</feature>
<evidence type="ECO:0000259" key="12">
    <source>
        <dbReference type="PROSITE" id="PS50880"/>
    </source>
</evidence>
<dbReference type="InParanoid" id="A0A2S8SVF9"/>
<dbReference type="InterPro" id="IPR013826">
    <property type="entry name" value="Topo_IA_cen_sub3"/>
</dbReference>
<comment type="catalytic activity">
    <reaction evidence="1 10">
        <text>ATP-independent breakage of single-stranded DNA, followed by passage and rejoining.</text>
        <dbReference type="EC" id="5.6.2.1"/>
    </reaction>
</comment>
<evidence type="ECO:0000256" key="1">
    <source>
        <dbReference type="ARBA" id="ARBA00000213"/>
    </source>
</evidence>
<proteinExistence type="inferred from homology"/>
<organism evidence="14 15">
    <name type="scientific">Abditibacterium utsteinense</name>
    <dbReference type="NCBI Taxonomy" id="1960156"/>
    <lineage>
        <taxon>Bacteria</taxon>
        <taxon>Pseudomonadati</taxon>
        <taxon>Abditibacteriota</taxon>
        <taxon>Abditibacteriia</taxon>
        <taxon>Abditibacteriales</taxon>
        <taxon>Abditibacteriaceae</taxon>
        <taxon>Abditibacterium</taxon>
    </lineage>
</organism>
<feature type="site" description="Interaction with DNA" evidence="10">
    <location>
        <position position="141"/>
    </location>
</feature>
<evidence type="ECO:0000256" key="11">
    <source>
        <dbReference type="SAM" id="MobiDB-lite"/>
    </source>
</evidence>
<dbReference type="GO" id="GO:0003917">
    <property type="term" value="F:DNA topoisomerase type I (single strand cut, ATP-independent) activity"/>
    <property type="evidence" value="ECO:0007669"/>
    <property type="project" value="UniProtKB-UniRule"/>
</dbReference>
<dbReference type="GO" id="GO:0006265">
    <property type="term" value="P:DNA topological change"/>
    <property type="evidence" value="ECO:0007669"/>
    <property type="project" value="UniProtKB-UniRule"/>
</dbReference>
<feature type="site" description="Interaction with DNA" evidence="10">
    <location>
        <position position="137"/>
    </location>
</feature>
<feature type="site" description="Interaction with DNA" evidence="10">
    <location>
        <position position="146"/>
    </location>
</feature>
<dbReference type="InterPro" id="IPR005733">
    <property type="entry name" value="TopoI_bac-type"/>
</dbReference>
<evidence type="ECO:0000256" key="3">
    <source>
        <dbReference type="ARBA" id="ARBA00022723"/>
    </source>
</evidence>
<dbReference type="PROSITE" id="PS52039">
    <property type="entry name" value="TOPO_IA_2"/>
    <property type="match status" value="1"/>
</dbReference>
<dbReference type="CDD" id="cd03363">
    <property type="entry name" value="TOPRIM_TopoIA_TopoI"/>
    <property type="match status" value="1"/>
</dbReference>
<dbReference type="InterPro" id="IPR013825">
    <property type="entry name" value="Topo_IA_cen_sub2"/>
</dbReference>
<dbReference type="SMART" id="SM00493">
    <property type="entry name" value="TOPRIM"/>
    <property type="match status" value="1"/>
</dbReference>
<keyword evidence="15" id="KW-1185">Reference proteome</keyword>
<accession>A0A2S8SVF9</accession>
<dbReference type="InterPro" id="IPR006171">
    <property type="entry name" value="TOPRIM_dom"/>
</dbReference>
<feature type="region of interest" description="Disordered" evidence="11">
    <location>
        <begin position="761"/>
        <end position="785"/>
    </location>
</feature>
<protein>
    <recommendedName>
        <fullName evidence="10">DNA topoisomerase 1</fullName>
        <ecNumber evidence="10">5.6.2.1</ecNumber>
    </recommendedName>
    <alternativeName>
        <fullName evidence="10">DNA topoisomerase I</fullName>
    </alternativeName>
</protein>
<evidence type="ECO:0000256" key="4">
    <source>
        <dbReference type="ARBA" id="ARBA00022771"/>
    </source>
</evidence>
<comment type="subunit">
    <text evidence="10">Monomer.</text>
</comment>
<evidence type="ECO:0000256" key="10">
    <source>
        <dbReference type="HAMAP-Rule" id="MF_00952"/>
    </source>
</evidence>
<keyword evidence="6" id="KW-0460">Magnesium</keyword>
<dbReference type="Gene3D" id="2.70.20.10">
    <property type="entry name" value="Topoisomerase I, domain 3"/>
    <property type="match status" value="1"/>
</dbReference>
<keyword evidence="4" id="KW-0863">Zinc-finger</keyword>
<evidence type="ECO:0000256" key="5">
    <source>
        <dbReference type="ARBA" id="ARBA00022833"/>
    </source>
</evidence>
<evidence type="ECO:0000256" key="9">
    <source>
        <dbReference type="ARBA" id="ARBA00023235"/>
    </source>
</evidence>
<dbReference type="PANTHER" id="PTHR42785">
    <property type="entry name" value="DNA TOPOISOMERASE, TYPE IA, CORE"/>
    <property type="match status" value="1"/>
</dbReference>
<dbReference type="Proteomes" id="UP000237684">
    <property type="component" value="Unassembled WGS sequence"/>
</dbReference>
<comment type="similarity">
    <text evidence="2 10">Belongs to the type IA topoisomerase family.</text>
</comment>
<reference evidence="14 15" key="1">
    <citation type="journal article" date="2018" name="Syst. Appl. Microbiol.">
        <title>Abditibacterium utsteinense sp. nov., the first cultivated member of candidate phylum FBP, isolated from ice-free Antarctic soil samples.</title>
        <authorList>
            <person name="Tahon G."/>
            <person name="Tytgat B."/>
            <person name="Lebbe L."/>
            <person name="Carlier A."/>
            <person name="Willems A."/>
        </authorList>
    </citation>
    <scope>NUCLEOTIDE SEQUENCE [LARGE SCALE GENOMIC DNA]</scope>
    <source>
        <strain evidence="14 15">LMG 29911</strain>
    </source>
</reference>
<dbReference type="SUPFAM" id="SSF57783">
    <property type="entry name" value="Zinc beta-ribbon"/>
    <property type="match status" value="3"/>
</dbReference>
<dbReference type="GO" id="GO:0008270">
    <property type="term" value="F:zinc ion binding"/>
    <property type="evidence" value="ECO:0007669"/>
    <property type="project" value="UniProtKB-KW"/>
</dbReference>